<dbReference type="InterPro" id="IPR004710">
    <property type="entry name" value="Bilac:Na_transpt"/>
</dbReference>
<feature type="transmembrane region" description="Helical" evidence="5">
    <location>
        <begin position="102"/>
        <end position="130"/>
    </location>
</feature>
<evidence type="ECO:0000256" key="1">
    <source>
        <dbReference type="ARBA" id="ARBA00004141"/>
    </source>
</evidence>
<dbReference type="InterPro" id="IPR038770">
    <property type="entry name" value="Na+/solute_symporter_sf"/>
</dbReference>
<name>A0A9X9S1T0_METOG</name>
<organism evidence="6 7">
    <name type="scientific">Methanogenium organophilum</name>
    <dbReference type="NCBI Taxonomy" id="2199"/>
    <lineage>
        <taxon>Archaea</taxon>
        <taxon>Methanobacteriati</taxon>
        <taxon>Methanobacteriota</taxon>
        <taxon>Stenosarchaea group</taxon>
        <taxon>Methanomicrobia</taxon>
        <taxon>Methanomicrobiales</taxon>
        <taxon>Methanomicrobiaceae</taxon>
        <taxon>Methanogenium</taxon>
    </lineage>
</organism>
<dbReference type="PANTHER" id="PTHR10361:SF28">
    <property type="entry name" value="P3 PROTEIN-RELATED"/>
    <property type="match status" value="1"/>
</dbReference>
<feature type="transmembrane region" description="Helical" evidence="5">
    <location>
        <begin position="13"/>
        <end position="32"/>
    </location>
</feature>
<dbReference type="EMBL" id="CP113361">
    <property type="protein sequence ID" value="WAI00181.1"/>
    <property type="molecule type" value="Genomic_DNA"/>
</dbReference>
<comment type="subcellular location">
    <subcellularLocation>
        <location evidence="1">Membrane</location>
        <topology evidence="1">Multi-pass membrane protein</topology>
    </subcellularLocation>
</comment>
<evidence type="ECO:0000256" key="3">
    <source>
        <dbReference type="ARBA" id="ARBA00022989"/>
    </source>
</evidence>
<evidence type="ECO:0000256" key="4">
    <source>
        <dbReference type="ARBA" id="ARBA00023136"/>
    </source>
</evidence>
<feature type="transmembrane region" description="Helical" evidence="5">
    <location>
        <begin position="73"/>
        <end position="90"/>
    </location>
</feature>
<evidence type="ECO:0000256" key="5">
    <source>
        <dbReference type="SAM" id="Phobius"/>
    </source>
</evidence>
<dbReference type="Pfam" id="PF01758">
    <property type="entry name" value="SBF"/>
    <property type="match status" value="1"/>
</dbReference>
<protein>
    <submittedName>
        <fullName evidence="6">Bile acid:sodium symporter</fullName>
    </submittedName>
</protein>
<feature type="transmembrane region" description="Helical" evidence="5">
    <location>
        <begin position="264"/>
        <end position="286"/>
    </location>
</feature>
<dbReference type="GO" id="GO:0016020">
    <property type="term" value="C:membrane"/>
    <property type="evidence" value="ECO:0007669"/>
    <property type="project" value="UniProtKB-SubCell"/>
</dbReference>
<dbReference type="Proteomes" id="UP001163096">
    <property type="component" value="Chromosome"/>
</dbReference>
<dbReference type="AlphaFoldDB" id="A0A9X9S1T0"/>
<evidence type="ECO:0000313" key="7">
    <source>
        <dbReference type="Proteomes" id="UP001163096"/>
    </source>
</evidence>
<feature type="transmembrane region" description="Helical" evidence="5">
    <location>
        <begin position="44"/>
        <end position="67"/>
    </location>
</feature>
<dbReference type="RefSeq" id="WP_268185354.1">
    <property type="nucleotide sequence ID" value="NZ_CP113361.1"/>
</dbReference>
<keyword evidence="2 5" id="KW-0812">Transmembrane</keyword>
<proteinExistence type="predicted"/>
<feature type="transmembrane region" description="Helical" evidence="5">
    <location>
        <begin position="202"/>
        <end position="226"/>
    </location>
</feature>
<keyword evidence="3 5" id="KW-1133">Transmembrane helix</keyword>
<feature type="transmembrane region" description="Helical" evidence="5">
    <location>
        <begin position="238"/>
        <end position="258"/>
    </location>
</feature>
<dbReference type="GeneID" id="76834832"/>
<dbReference type="Gene3D" id="1.20.1530.20">
    <property type="match status" value="1"/>
</dbReference>
<keyword evidence="4 5" id="KW-0472">Membrane</keyword>
<dbReference type="PANTHER" id="PTHR10361">
    <property type="entry name" value="SODIUM-BILE ACID COTRANSPORTER"/>
    <property type="match status" value="1"/>
</dbReference>
<evidence type="ECO:0000313" key="6">
    <source>
        <dbReference type="EMBL" id="WAI00181.1"/>
    </source>
</evidence>
<dbReference type="InterPro" id="IPR002657">
    <property type="entry name" value="BilAc:Na_symport/Acr3"/>
</dbReference>
<feature type="transmembrane region" description="Helical" evidence="5">
    <location>
        <begin position="171"/>
        <end position="190"/>
    </location>
</feature>
<keyword evidence="7" id="KW-1185">Reference proteome</keyword>
<feature type="transmembrane region" description="Helical" evidence="5">
    <location>
        <begin position="136"/>
        <end position="159"/>
    </location>
</feature>
<sequence length="304" mass="33047">MISTIGLTLPLELSIYLFLVATMFSMGLGLTMREIAAPLHRRRLIGIAFFINLIVIPLAGIAVVSLLPMEMGVAAGLLIVACAPGSTIGPKLAEFSRGDVSLAISIMFFLSVLAIFTTPITLTLILPGAITEQIDFFSVMTTLVILIFLPMVAGLAINSRWRSFADRIRDRAFLLSNLTIVIFGIIFIWVQVTGEVRFIDSFFAVGITATAAVFILVAFSMCIGYLLGGPEKHNRQVIATSTTNRNLGVSLLVGASALASHGEAFLIIIVYAIVQTLISGLIAVKWGQKVRRKEKRERKEMTKE</sequence>
<reference evidence="6" key="1">
    <citation type="submission" date="2022-11" db="EMBL/GenBank/DDBJ databases">
        <title>Complete genome sequence of Methanogenium organophilum DSM 3596.</title>
        <authorList>
            <person name="Chen S.-C."/>
            <person name="Lai S.-J."/>
            <person name="You Y.-T."/>
        </authorList>
    </citation>
    <scope>NUCLEOTIDE SEQUENCE</scope>
    <source>
        <strain evidence="6">DSM 3596</strain>
    </source>
</reference>
<gene>
    <name evidence="6" type="ORF">OU421_06980</name>
</gene>
<evidence type="ECO:0000256" key="2">
    <source>
        <dbReference type="ARBA" id="ARBA00022692"/>
    </source>
</evidence>
<dbReference type="KEGG" id="mou:OU421_06980"/>
<accession>A0A9X9S1T0</accession>